<dbReference type="GO" id="GO:0016740">
    <property type="term" value="F:transferase activity"/>
    <property type="evidence" value="ECO:0007669"/>
    <property type="project" value="UniProtKB-KW"/>
</dbReference>
<dbReference type="AlphaFoldDB" id="A0A1M7BW49"/>
<evidence type="ECO:0000259" key="1">
    <source>
        <dbReference type="Pfam" id="PF13480"/>
    </source>
</evidence>
<reference evidence="2 3" key="1">
    <citation type="submission" date="2016-11" db="EMBL/GenBank/DDBJ databases">
        <authorList>
            <person name="Jaros S."/>
            <person name="Januszkiewicz K."/>
            <person name="Wedrychowicz H."/>
        </authorList>
    </citation>
    <scope>NUCLEOTIDE SEQUENCE [LARGE SCALE GENOMIC DNA]</scope>
    <source>
        <strain evidence="2 3">GAS499</strain>
    </source>
</reference>
<dbReference type="InterPro" id="IPR016181">
    <property type="entry name" value="Acyl_CoA_acyltransferase"/>
</dbReference>
<organism evidence="2 3">
    <name type="scientific">Bradyrhizobium lablabi</name>
    <dbReference type="NCBI Taxonomy" id="722472"/>
    <lineage>
        <taxon>Bacteria</taxon>
        <taxon>Pseudomonadati</taxon>
        <taxon>Pseudomonadota</taxon>
        <taxon>Alphaproteobacteria</taxon>
        <taxon>Hyphomicrobiales</taxon>
        <taxon>Nitrobacteraceae</taxon>
        <taxon>Bradyrhizobium</taxon>
    </lineage>
</organism>
<dbReference type="SUPFAM" id="SSF55729">
    <property type="entry name" value="Acyl-CoA N-acyltransferases (Nat)"/>
    <property type="match status" value="1"/>
</dbReference>
<feature type="domain" description="BioF2-like acetyltransferase" evidence="1">
    <location>
        <begin position="225"/>
        <end position="367"/>
    </location>
</feature>
<sequence length="423" mass="45394">MESAALAAPQVPARGNGDVVEIIDIATIRRASKADAAAPRAPTAAASPASEAFAPLTSVAASAWRALAERANEPNGYYLPGWELAVNASARGRTGVSALSAWSDAAQDGAPRLIGLLPVIPMLRACKIPLPALASAEPYGTLCTPLLDREMARDAAAQLLAAARQAGAHALILRDVSLDGAAMKAFDEVLRQDGLRPRILQSRLRACLDATRDAEELLRDALGHKKLKELRRQRHRLADYGALRFEVARRPEQVAAALETFLRLESSGWKGKRGTALIQDDGDADFIRRAAPALAADGQCEIVTLSADIIPVAAGIVLRHQDRAFYFKLGIDERFAKFSPGVQLTLDLTRHLCADPAIASADSTAGADHPMINPIWRGRFAIGDVLIPLRRNDPVVPLIHAALALRIKLREFARGAVHVIRGR</sequence>
<protein>
    <submittedName>
        <fullName evidence="2">Acetyltransferase involved in cellulose biosynthesis, CelD/BcsL family</fullName>
    </submittedName>
</protein>
<dbReference type="Proteomes" id="UP000189935">
    <property type="component" value="Chromosome I"/>
</dbReference>
<dbReference type="Pfam" id="PF13480">
    <property type="entry name" value="Acetyltransf_6"/>
    <property type="match status" value="1"/>
</dbReference>
<gene>
    <name evidence="2" type="ORF">SAMN05444159_6311</name>
</gene>
<dbReference type="Gene3D" id="3.40.630.30">
    <property type="match status" value="1"/>
</dbReference>
<name>A0A1M7BW49_9BRAD</name>
<evidence type="ECO:0000313" key="2">
    <source>
        <dbReference type="EMBL" id="SHL59174.1"/>
    </source>
</evidence>
<evidence type="ECO:0000313" key="3">
    <source>
        <dbReference type="Proteomes" id="UP000189935"/>
    </source>
</evidence>
<proteinExistence type="predicted"/>
<accession>A0A1M7BW49</accession>
<keyword evidence="2" id="KW-0808">Transferase</keyword>
<dbReference type="InterPro" id="IPR038740">
    <property type="entry name" value="BioF2-like_GNAT_dom"/>
</dbReference>
<dbReference type="EMBL" id="LT670844">
    <property type="protein sequence ID" value="SHL59174.1"/>
    <property type="molecule type" value="Genomic_DNA"/>
</dbReference>